<keyword evidence="2" id="KW-0472">Membrane</keyword>
<gene>
    <name evidence="3" type="ORF">ACERK3_17495</name>
</gene>
<evidence type="ECO:0000313" key="4">
    <source>
        <dbReference type="Proteomes" id="UP001575105"/>
    </source>
</evidence>
<evidence type="ECO:0000256" key="2">
    <source>
        <dbReference type="SAM" id="Phobius"/>
    </source>
</evidence>
<sequence length="411" mass="47139">MHDRVRAGLPDLRHAGASLYLLPVLIMTTQHLPDAKARPEMTPPPGAREKPDPAEQPFRFASETLRLRMRDWLVVLVLVILATLLLPRVWTLVDDFETGENFRFPYDLSNDYWLVSRWIGEATATYPALTLGDSVVWGQYAGRNETLAAYLNAGMGEQVFGNIGLDGLHPAAMYGLVRHYGGSIRNKQVLIQLNPLWVSSAQHDLQGDEETRFNHPGLVPQVYPNLPVYKPTVEEVFFTVLERSVDFFAWTRHLRLAYFDNMDYHSWTLENPSDFPLSFIGHELPAVDENPRSRAIPWEQGGFTETEFPWLDLETSFQWQSFRNMIDLLRSRDNEVFVLVGPFNKHMMAPESRVRYEQVKAEMVRWLEQEGIPHNATANLPTDEFGDASHPLASGYERLARELLEDPAFFK</sequence>
<protein>
    <recommendedName>
        <fullName evidence="5">SGNH/GDSL hydrolase family protein</fullName>
    </recommendedName>
</protein>
<keyword evidence="2" id="KW-1133">Transmembrane helix</keyword>
<evidence type="ECO:0008006" key="5">
    <source>
        <dbReference type="Google" id="ProtNLM"/>
    </source>
</evidence>
<dbReference type="EMBL" id="JBGUBD010000015">
    <property type="protein sequence ID" value="MFA9480072.1"/>
    <property type="molecule type" value="Genomic_DNA"/>
</dbReference>
<dbReference type="Proteomes" id="UP001575105">
    <property type="component" value="Unassembled WGS sequence"/>
</dbReference>
<accession>A0ABV4UAY9</accession>
<evidence type="ECO:0000256" key="1">
    <source>
        <dbReference type="SAM" id="MobiDB-lite"/>
    </source>
</evidence>
<feature type="region of interest" description="Disordered" evidence="1">
    <location>
        <begin position="35"/>
        <end position="55"/>
    </location>
</feature>
<evidence type="ECO:0000313" key="3">
    <source>
        <dbReference type="EMBL" id="MFA9480072.1"/>
    </source>
</evidence>
<keyword evidence="4" id="KW-1185">Reference proteome</keyword>
<keyword evidence="2" id="KW-0812">Transmembrane</keyword>
<proteinExistence type="predicted"/>
<comment type="caution">
    <text evidence="3">The sequence shown here is derived from an EMBL/GenBank/DDBJ whole genome shotgun (WGS) entry which is preliminary data.</text>
</comment>
<organism evidence="3 4">
    <name type="scientific">Natronomicrosphaera hydrolytica</name>
    <dbReference type="NCBI Taxonomy" id="3242702"/>
    <lineage>
        <taxon>Bacteria</taxon>
        <taxon>Pseudomonadati</taxon>
        <taxon>Planctomycetota</taxon>
        <taxon>Phycisphaerae</taxon>
        <taxon>Phycisphaerales</taxon>
        <taxon>Phycisphaeraceae</taxon>
        <taxon>Natronomicrosphaera</taxon>
    </lineage>
</organism>
<dbReference type="RefSeq" id="WP_425346997.1">
    <property type="nucleotide sequence ID" value="NZ_JBGUBD010000015.1"/>
</dbReference>
<dbReference type="SUPFAM" id="SSF52266">
    <property type="entry name" value="SGNH hydrolase"/>
    <property type="match status" value="1"/>
</dbReference>
<name>A0ABV4UAY9_9BACT</name>
<reference evidence="3 4" key="1">
    <citation type="submission" date="2024-08" db="EMBL/GenBank/DDBJ databases">
        <title>Whole-genome sequencing of halo(alkali)philic microorganisms from hypersaline lakes.</title>
        <authorList>
            <person name="Sorokin D.Y."/>
            <person name="Merkel A.Y."/>
            <person name="Messina E."/>
            <person name="Yakimov M."/>
        </authorList>
    </citation>
    <scope>NUCLEOTIDE SEQUENCE [LARGE SCALE GENOMIC DNA]</scope>
    <source>
        <strain evidence="3 4">AB-hyl4</strain>
    </source>
</reference>
<feature type="transmembrane region" description="Helical" evidence="2">
    <location>
        <begin position="72"/>
        <end position="90"/>
    </location>
</feature>